<dbReference type="GO" id="GO:0004386">
    <property type="term" value="F:helicase activity"/>
    <property type="evidence" value="ECO:0007669"/>
    <property type="project" value="UniProtKB-KW"/>
</dbReference>
<feature type="non-terminal residue" evidence="2">
    <location>
        <position position="145"/>
    </location>
</feature>
<evidence type="ECO:0000313" key="2">
    <source>
        <dbReference type="EMBL" id="MCI33412.1"/>
    </source>
</evidence>
<dbReference type="Proteomes" id="UP000265520">
    <property type="component" value="Unassembled WGS sequence"/>
</dbReference>
<name>A0A392RBB0_9FABA</name>
<keyword evidence="2" id="KW-0067">ATP-binding</keyword>
<sequence length="145" mass="16149">SIPSIVEHIFNTSTSSSSSNREPSTTHISKSLPSNGKALKKRAFSSAIEVPKSRTINHYFQSTSKVNEKNKNVVVVVDVDDDGDDVDEHKESLPQMGFDLDPDIASDWEQRASILLQKHFGFSSLKSFQKEALSAWIARRDCLVL</sequence>
<accession>A0A392RBB0</accession>
<evidence type="ECO:0000256" key="1">
    <source>
        <dbReference type="SAM" id="MobiDB-lite"/>
    </source>
</evidence>
<evidence type="ECO:0000313" key="3">
    <source>
        <dbReference type="Proteomes" id="UP000265520"/>
    </source>
</evidence>
<dbReference type="AlphaFoldDB" id="A0A392RBB0"/>
<dbReference type="EMBL" id="LXQA010204222">
    <property type="protein sequence ID" value="MCI33412.1"/>
    <property type="molecule type" value="Genomic_DNA"/>
</dbReference>
<feature type="non-terminal residue" evidence="2">
    <location>
        <position position="1"/>
    </location>
</feature>
<reference evidence="2 3" key="1">
    <citation type="journal article" date="2018" name="Front. Plant Sci.">
        <title>Red Clover (Trifolium pratense) and Zigzag Clover (T. medium) - A Picture of Genomic Similarities and Differences.</title>
        <authorList>
            <person name="Dluhosova J."/>
            <person name="Istvanek J."/>
            <person name="Nedelnik J."/>
            <person name="Repkova J."/>
        </authorList>
    </citation>
    <scope>NUCLEOTIDE SEQUENCE [LARGE SCALE GENOMIC DNA]</scope>
    <source>
        <strain evidence="3">cv. 10/8</strain>
        <tissue evidence="2">Leaf</tissue>
    </source>
</reference>
<comment type="caution">
    <text evidence="2">The sequence shown here is derived from an EMBL/GenBank/DDBJ whole genome shotgun (WGS) entry which is preliminary data.</text>
</comment>
<keyword evidence="3" id="KW-1185">Reference proteome</keyword>
<keyword evidence="2" id="KW-0347">Helicase</keyword>
<proteinExistence type="predicted"/>
<organism evidence="2 3">
    <name type="scientific">Trifolium medium</name>
    <dbReference type="NCBI Taxonomy" id="97028"/>
    <lineage>
        <taxon>Eukaryota</taxon>
        <taxon>Viridiplantae</taxon>
        <taxon>Streptophyta</taxon>
        <taxon>Embryophyta</taxon>
        <taxon>Tracheophyta</taxon>
        <taxon>Spermatophyta</taxon>
        <taxon>Magnoliopsida</taxon>
        <taxon>eudicotyledons</taxon>
        <taxon>Gunneridae</taxon>
        <taxon>Pentapetalae</taxon>
        <taxon>rosids</taxon>
        <taxon>fabids</taxon>
        <taxon>Fabales</taxon>
        <taxon>Fabaceae</taxon>
        <taxon>Papilionoideae</taxon>
        <taxon>50 kb inversion clade</taxon>
        <taxon>NPAAA clade</taxon>
        <taxon>Hologalegina</taxon>
        <taxon>IRL clade</taxon>
        <taxon>Trifolieae</taxon>
        <taxon>Trifolium</taxon>
    </lineage>
</organism>
<keyword evidence="2" id="KW-0378">Hydrolase</keyword>
<feature type="region of interest" description="Disordered" evidence="1">
    <location>
        <begin position="10"/>
        <end position="37"/>
    </location>
</feature>
<feature type="compositionally biased region" description="Low complexity" evidence="1">
    <location>
        <begin position="12"/>
        <end position="26"/>
    </location>
</feature>
<protein>
    <submittedName>
        <fullName evidence="2">ATP-dependent DNA helicase Q-like SIM-like</fullName>
    </submittedName>
</protein>
<keyword evidence="2" id="KW-0547">Nucleotide-binding</keyword>